<keyword evidence="5" id="KW-0460">Magnesium</keyword>
<evidence type="ECO:0000256" key="8">
    <source>
        <dbReference type="SAM" id="Phobius"/>
    </source>
</evidence>
<gene>
    <name evidence="10" type="ORF">METZ01_LOCUS94697</name>
</gene>
<dbReference type="Pfam" id="PF00571">
    <property type="entry name" value="CBS"/>
    <property type="match status" value="1"/>
</dbReference>
<accession>A0A381VQN5</accession>
<evidence type="ECO:0000256" key="4">
    <source>
        <dbReference type="ARBA" id="ARBA00022692"/>
    </source>
</evidence>
<dbReference type="InterPro" id="IPR038076">
    <property type="entry name" value="MgtE_N_sf"/>
</dbReference>
<feature type="transmembrane region" description="Helical" evidence="8">
    <location>
        <begin position="327"/>
        <end position="348"/>
    </location>
</feature>
<dbReference type="PANTHER" id="PTHR43773:SF1">
    <property type="entry name" value="MAGNESIUM TRANSPORTER MGTE"/>
    <property type="match status" value="1"/>
</dbReference>
<feature type="transmembrane region" description="Helical" evidence="8">
    <location>
        <begin position="397"/>
        <end position="418"/>
    </location>
</feature>
<dbReference type="PROSITE" id="PS51371">
    <property type="entry name" value="CBS"/>
    <property type="match status" value="1"/>
</dbReference>
<evidence type="ECO:0000259" key="9">
    <source>
        <dbReference type="PROSITE" id="PS51371"/>
    </source>
</evidence>
<dbReference type="GO" id="GO:0016020">
    <property type="term" value="C:membrane"/>
    <property type="evidence" value="ECO:0007669"/>
    <property type="project" value="UniProtKB-SubCell"/>
</dbReference>
<dbReference type="PANTHER" id="PTHR43773">
    <property type="entry name" value="MAGNESIUM TRANSPORTER MGTE"/>
    <property type="match status" value="1"/>
</dbReference>
<dbReference type="Gene3D" id="1.25.60.10">
    <property type="entry name" value="MgtE N-terminal domain-like"/>
    <property type="match status" value="1"/>
</dbReference>
<dbReference type="Gene3D" id="3.10.580.10">
    <property type="entry name" value="CBS-domain"/>
    <property type="match status" value="1"/>
</dbReference>
<comment type="similarity">
    <text evidence="2">Belongs to the SLC41A transporter family.</text>
</comment>
<dbReference type="EMBL" id="UINC01009327">
    <property type="protein sequence ID" value="SVA41843.1"/>
    <property type="molecule type" value="Genomic_DNA"/>
</dbReference>
<dbReference type="InterPro" id="IPR006668">
    <property type="entry name" value="Mg_transptr_MgtE_intracell_dom"/>
</dbReference>
<dbReference type="GO" id="GO:0015095">
    <property type="term" value="F:magnesium ion transmembrane transporter activity"/>
    <property type="evidence" value="ECO:0007669"/>
    <property type="project" value="InterPro"/>
</dbReference>
<organism evidence="10">
    <name type="scientific">marine metagenome</name>
    <dbReference type="NCBI Taxonomy" id="408172"/>
    <lineage>
        <taxon>unclassified sequences</taxon>
        <taxon>metagenomes</taxon>
        <taxon>ecological metagenomes</taxon>
    </lineage>
</organism>
<evidence type="ECO:0000256" key="2">
    <source>
        <dbReference type="ARBA" id="ARBA00009749"/>
    </source>
</evidence>
<feature type="transmembrane region" description="Helical" evidence="8">
    <location>
        <begin position="430"/>
        <end position="457"/>
    </location>
</feature>
<sequence length="458" mass="51283">MNEIINNVSKNENITFNNELINEVILHSSNRNSDELKRLIDDLHPADLADLLTFLDSEQRSFVLSILDEEKYTDVLAELDDTIIDETIQKLEDKKVVKSISEMETDDAVNLIESLEPEAQKKILDQVPPAEREIFEESLNYPEDSAGRRMQKEFVSMPDFWSVGQAIDYLREESDLPEHFFEIFIVDPLNKPLGSVSVSKVLRSARNIQISNILDDSPKFIKASMDQEEAALLFEQYSLVSAGVVDDQNRLIGRITADDIVWVLQEEAEEDILRLGGVFETEMNQSVIKSTQNRFVWLFLNLLTAILASIVISFFDASIEKMVALAVLMPIIASMGGNAGTQTLTLTVRSLAIKELVDKNRKKVFAKEISISILNGIIFAILTSVAVIIWFNDLSLAIIVGAAMILNIFSAGLFGFIIPYSLNYFKIDPALASSVFVTTVTDVFGFLSFLGLASIFLF</sequence>
<dbReference type="InterPro" id="IPR006669">
    <property type="entry name" value="MgtE_transporter"/>
</dbReference>
<dbReference type="InterPro" id="IPR036739">
    <property type="entry name" value="SLC41_membr_dom_sf"/>
</dbReference>
<dbReference type="Pfam" id="PF03448">
    <property type="entry name" value="MgtE_N"/>
    <property type="match status" value="1"/>
</dbReference>
<dbReference type="AlphaFoldDB" id="A0A381VQN5"/>
<evidence type="ECO:0000256" key="3">
    <source>
        <dbReference type="ARBA" id="ARBA00022448"/>
    </source>
</evidence>
<dbReference type="InterPro" id="IPR046342">
    <property type="entry name" value="CBS_dom_sf"/>
</dbReference>
<dbReference type="InterPro" id="IPR006667">
    <property type="entry name" value="SLC41_membr_dom"/>
</dbReference>
<comment type="subcellular location">
    <subcellularLocation>
        <location evidence="1">Membrane</location>
        <topology evidence="1">Multi-pass membrane protein</topology>
    </subcellularLocation>
</comment>
<protein>
    <recommendedName>
        <fullName evidence="9">CBS domain-containing protein</fullName>
    </recommendedName>
</protein>
<evidence type="ECO:0000313" key="10">
    <source>
        <dbReference type="EMBL" id="SVA41843.1"/>
    </source>
</evidence>
<evidence type="ECO:0000256" key="6">
    <source>
        <dbReference type="ARBA" id="ARBA00022989"/>
    </source>
</evidence>
<keyword evidence="6 8" id="KW-1133">Transmembrane helix</keyword>
<dbReference type="Pfam" id="PF01769">
    <property type="entry name" value="MgtE"/>
    <property type="match status" value="1"/>
</dbReference>
<dbReference type="CDD" id="cd04606">
    <property type="entry name" value="CBS_pair_Mg_transporter"/>
    <property type="match status" value="1"/>
</dbReference>
<dbReference type="SUPFAM" id="SSF161093">
    <property type="entry name" value="MgtE membrane domain-like"/>
    <property type="match status" value="1"/>
</dbReference>
<keyword evidence="7 8" id="KW-0472">Membrane</keyword>
<dbReference type="Gene3D" id="1.10.357.20">
    <property type="entry name" value="SLC41 divalent cation transporters, integral membrane domain"/>
    <property type="match status" value="1"/>
</dbReference>
<evidence type="ECO:0000256" key="7">
    <source>
        <dbReference type="ARBA" id="ARBA00023136"/>
    </source>
</evidence>
<dbReference type="SMART" id="SM00924">
    <property type="entry name" value="MgtE_N"/>
    <property type="match status" value="1"/>
</dbReference>
<reference evidence="10" key="1">
    <citation type="submission" date="2018-05" db="EMBL/GenBank/DDBJ databases">
        <authorList>
            <person name="Lanie J.A."/>
            <person name="Ng W.-L."/>
            <person name="Kazmierczak K.M."/>
            <person name="Andrzejewski T.M."/>
            <person name="Davidsen T.M."/>
            <person name="Wayne K.J."/>
            <person name="Tettelin H."/>
            <person name="Glass J.I."/>
            <person name="Rusch D."/>
            <person name="Podicherti R."/>
            <person name="Tsui H.-C.T."/>
            <person name="Winkler M.E."/>
        </authorList>
    </citation>
    <scope>NUCLEOTIDE SEQUENCE</scope>
</reference>
<dbReference type="SUPFAM" id="SSF54631">
    <property type="entry name" value="CBS-domain pair"/>
    <property type="match status" value="1"/>
</dbReference>
<evidence type="ECO:0000256" key="1">
    <source>
        <dbReference type="ARBA" id="ARBA00004141"/>
    </source>
</evidence>
<name>A0A381VQN5_9ZZZZ</name>
<keyword evidence="4 8" id="KW-0812">Transmembrane</keyword>
<keyword evidence="3" id="KW-0813">Transport</keyword>
<dbReference type="SUPFAM" id="SSF158791">
    <property type="entry name" value="MgtE N-terminal domain-like"/>
    <property type="match status" value="1"/>
</dbReference>
<feature type="domain" description="CBS" evidence="9">
    <location>
        <begin position="214"/>
        <end position="270"/>
    </location>
</feature>
<dbReference type="NCBIfam" id="TIGR00400">
    <property type="entry name" value="mgtE"/>
    <property type="match status" value="1"/>
</dbReference>
<feature type="transmembrane region" description="Helical" evidence="8">
    <location>
        <begin position="295"/>
        <end position="315"/>
    </location>
</feature>
<dbReference type="InterPro" id="IPR000644">
    <property type="entry name" value="CBS_dom"/>
</dbReference>
<proteinExistence type="inferred from homology"/>
<feature type="transmembrane region" description="Helical" evidence="8">
    <location>
        <begin position="369"/>
        <end position="391"/>
    </location>
</feature>
<evidence type="ECO:0000256" key="5">
    <source>
        <dbReference type="ARBA" id="ARBA00022842"/>
    </source>
</evidence>